<evidence type="ECO:0000256" key="4">
    <source>
        <dbReference type="ARBA" id="ARBA00022816"/>
    </source>
</evidence>
<feature type="compositionally biased region" description="Low complexity" evidence="12">
    <location>
        <begin position="475"/>
        <end position="486"/>
    </location>
</feature>
<feature type="region of interest" description="Disordered" evidence="12">
    <location>
        <begin position="350"/>
        <end position="369"/>
    </location>
</feature>
<comment type="caution">
    <text evidence="15">The sequence shown here is derived from an EMBL/GenBank/DDBJ whole genome shotgun (WGS) entry which is preliminary data.</text>
</comment>
<dbReference type="CDD" id="cd02968">
    <property type="entry name" value="SCO"/>
    <property type="match status" value="1"/>
</dbReference>
<evidence type="ECO:0000256" key="5">
    <source>
        <dbReference type="ARBA" id="ARBA00022927"/>
    </source>
</evidence>
<keyword evidence="11" id="KW-1015">Disulfide bond</keyword>
<dbReference type="Gene3D" id="2.30.29.30">
    <property type="entry name" value="Pleckstrin-homology domain (PH domain)/Phosphotyrosine-binding domain (PTB)"/>
    <property type="match status" value="1"/>
</dbReference>
<feature type="domain" description="RanBD1" evidence="13">
    <location>
        <begin position="601"/>
        <end position="668"/>
    </location>
</feature>
<dbReference type="GO" id="GO:0015031">
    <property type="term" value="P:protein transport"/>
    <property type="evidence" value="ECO:0007669"/>
    <property type="project" value="UniProtKB-KW"/>
</dbReference>
<feature type="region of interest" description="Disordered" evidence="12">
    <location>
        <begin position="247"/>
        <end position="287"/>
    </location>
</feature>
<feature type="compositionally biased region" description="Polar residues" evidence="12">
    <location>
        <begin position="247"/>
        <end position="259"/>
    </location>
</feature>
<keyword evidence="4" id="KW-0509">mRNA transport</keyword>
<organism evidence="15 16">
    <name type="scientific">Lagenidium giganteum</name>
    <dbReference type="NCBI Taxonomy" id="4803"/>
    <lineage>
        <taxon>Eukaryota</taxon>
        <taxon>Sar</taxon>
        <taxon>Stramenopiles</taxon>
        <taxon>Oomycota</taxon>
        <taxon>Peronosporomycetes</taxon>
        <taxon>Pythiales</taxon>
        <taxon>Pythiaceae</taxon>
    </lineage>
</organism>
<evidence type="ECO:0000259" key="13">
    <source>
        <dbReference type="PROSITE" id="PS50196"/>
    </source>
</evidence>
<comment type="subcellular location">
    <subcellularLocation>
        <location evidence="1">Nucleus</location>
        <location evidence="1">Nuclear pore complex</location>
    </subcellularLocation>
</comment>
<dbReference type="AlphaFoldDB" id="A0AAV2YV30"/>
<keyword evidence="3" id="KW-0813">Transport</keyword>
<dbReference type="Proteomes" id="UP001146120">
    <property type="component" value="Unassembled WGS sequence"/>
</dbReference>
<dbReference type="PANTHER" id="PTHR12151">
    <property type="entry name" value="ELECTRON TRANSPORT PROTIN SCO1/SENC FAMILY MEMBER"/>
    <property type="match status" value="1"/>
</dbReference>
<dbReference type="InterPro" id="IPR011993">
    <property type="entry name" value="PH-like_dom_sf"/>
</dbReference>
<evidence type="ECO:0000256" key="3">
    <source>
        <dbReference type="ARBA" id="ARBA00022448"/>
    </source>
</evidence>
<accession>A0AAV2YV30</accession>
<keyword evidence="6 10" id="KW-0186">Copper</keyword>
<feature type="disulfide bond" description="Redox-active" evidence="11">
    <location>
        <begin position="106"/>
        <end position="110"/>
    </location>
</feature>
<reference evidence="15" key="1">
    <citation type="submission" date="2022-11" db="EMBL/GenBank/DDBJ databases">
        <authorList>
            <person name="Morgan W.R."/>
            <person name="Tartar A."/>
        </authorList>
    </citation>
    <scope>NUCLEOTIDE SEQUENCE</scope>
    <source>
        <strain evidence="15">ARSEF 373</strain>
    </source>
</reference>
<dbReference type="Pfam" id="PF00638">
    <property type="entry name" value="Ran_BP1"/>
    <property type="match status" value="1"/>
</dbReference>
<evidence type="ECO:0000259" key="14">
    <source>
        <dbReference type="PROSITE" id="PS51352"/>
    </source>
</evidence>
<sequence>MLASLRSTRVSIQQRTLSTKKSPSDKIGPITWPSLGLAAVVGSGAVYYYYSEKDRLQTQTTTKVVSVGRPLLGGPWTLVDCDTRQAVTNASFLGKYTLLYFGFTHCPDICPNELVRIGDVIDKLNAENAPEILPLFITVDPNRDTIAQMQEYKKDFHPAMKMLTGTRDQVADVTKAYRVYFAKADENDDDDDDYLVDHSIVMYLVGPDGQFLDFFTQSARVDDIVKKIKTHLFGRSSACEVLECPHHTTNSASNKQNTMSKRRSDNGQMRREDFDDSEEVGGGEIEKGFERASDEIIQKRRIVKARVAARPAGAAKPQASSNPFAGFGGLSGSSSSASSSTNPFAGFGGLSSAPKESASTSKAAPNSYQQAMEGLNKEFLDFVTEQARENAHASWETAVKEYIKYAQELGSKFESSKPVAFAQSSQPAPFSFGGGDKEAAKPKAATTASKPSTSLFAPKEDAAKTPAVPAFSFGTTKTPETAKSTTDSAPAAKSSGFSFNLPSSTADKDKPASAASSGFTFGAAPAATKPASTSTSGFTFGASASTTPAATSGFTFGASSATSKPASSAAAPAAASTGADADDDDENIGREEATVILKADNPDEDAAFETDKAKVFEFKKDEKRWADKGVHPLKVLVNKTTKGARILVRNSIGKIVINASLYSGLKVQTQETKGKKSGVTLMLQSDGVLTKFMLKVNTARVDDLVKALEDNTPK</sequence>
<feature type="binding site" evidence="10">
    <location>
        <position position="198"/>
    </location>
    <ligand>
        <name>Cu cation</name>
        <dbReference type="ChEBI" id="CHEBI:23378"/>
    </ligand>
</feature>
<dbReference type="InterPro" id="IPR036249">
    <property type="entry name" value="Thioredoxin-like_sf"/>
</dbReference>
<keyword evidence="16" id="KW-1185">Reference proteome</keyword>
<dbReference type="Pfam" id="PF08911">
    <property type="entry name" value="NUP50"/>
    <property type="match status" value="1"/>
</dbReference>
<feature type="region of interest" description="Disordered" evidence="12">
    <location>
        <begin position="416"/>
        <end position="537"/>
    </location>
</feature>
<dbReference type="GO" id="GO:0005643">
    <property type="term" value="C:nuclear pore"/>
    <property type="evidence" value="ECO:0007669"/>
    <property type="project" value="UniProtKB-SubCell"/>
</dbReference>
<feature type="compositionally biased region" description="Basic and acidic residues" evidence="12">
    <location>
        <begin position="262"/>
        <end position="273"/>
    </location>
</feature>
<dbReference type="GO" id="GO:0051028">
    <property type="term" value="P:mRNA transport"/>
    <property type="evidence" value="ECO:0007669"/>
    <property type="project" value="UniProtKB-KW"/>
</dbReference>
<feature type="domain" description="Thioredoxin" evidence="14">
    <location>
        <begin position="56"/>
        <end position="233"/>
    </location>
</feature>
<evidence type="ECO:0000256" key="7">
    <source>
        <dbReference type="ARBA" id="ARBA00023010"/>
    </source>
</evidence>
<keyword evidence="8" id="KW-0906">Nuclear pore complex</keyword>
<feature type="compositionally biased region" description="Polar residues" evidence="12">
    <location>
        <begin position="357"/>
        <end position="369"/>
    </location>
</feature>
<feature type="compositionally biased region" description="Low complexity" evidence="12">
    <location>
        <begin position="512"/>
        <end position="537"/>
    </location>
</feature>
<feature type="binding site" evidence="10">
    <location>
        <position position="106"/>
    </location>
    <ligand>
        <name>Cu cation</name>
        <dbReference type="ChEBI" id="CHEBI:23378"/>
    </ligand>
</feature>
<dbReference type="Gene3D" id="3.40.30.10">
    <property type="entry name" value="Glutaredoxin"/>
    <property type="match status" value="1"/>
</dbReference>
<name>A0AAV2YV30_9STRA</name>
<dbReference type="EMBL" id="DAKRPA010000143">
    <property type="protein sequence ID" value="DAZ97206.1"/>
    <property type="molecule type" value="Genomic_DNA"/>
</dbReference>
<evidence type="ECO:0000256" key="6">
    <source>
        <dbReference type="ARBA" id="ARBA00023008"/>
    </source>
</evidence>
<dbReference type="InterPro" id="IPR000156">
    <property type="entry name" value="Ran_bind_dom"/>
</dbReference>
<dbReference type="InterPro" id="IPR015007">
    <property type="entry name" value="NUP2/50/61"/>
</dbReference>
<dbReference type="InterPro" id="IPR013766">
    <property type="entry name" value="Thioredoxin_domain"/>
</dbReference>
<dbReference type="PANTHER" id="PTHR12151:SF5">
    <property type="entry name" value="AT19154P"/>
    <property type="match status" value="1"/>
</dbReference>
<reference evidence="15" key="2">
    <citation type="journal article" date="2023" name="Microbiol Resour">
        <title>Decontamination and Annotation of the Draft Genome Sequence of the Oomycete Lagenidium giganteum ARSEF 373.</title>
        <authorList>
            <person name="Morgan W.R."/>
            <person name="Tartar A."/>
        </authorList>
    </citation>
    <scope>NUCLEOTIDE SEQUENCE</scope>
    <source>
        <strain evidence="15">ARSEF 373</strain>
    </source>
</reference>
<evidence type="ECO:0000313" key="15">
    <source>
        <dbReference type="EMBL" id="DAZ97206.1"/>
    </source>
</evidence>
<evidence type="ECO:0000256" key="1">
    <source>
        <dbReference type="ARBA" id="ARBA00004567"/>
    </source>
</evidence>
<keyword evidence="9" id="KW-0539">Nucleus</keyword>
<dbReference type="GO" id="GO:0046872">
    <property type="term" value="F:metal ion binding"/>
    <property type="evidence" value="ECO:0007669"/>
    <property type="project" value="UniProtKB-KW"/>
</dbReference>
<dbReference type="Pfam" id="PF02630">
    <property type="entry name" value="SCO1-SenC"/>
    <property type="match status" value="1"/>
</dbReference>
<evidence type="ECO:0000313" key="16">
    <source>
        <dbReference type="Proteomes" id="UP001146120"/>
    </source>
</evidence>
<dbReference type="InterPro" id="IPR003782">
    <property type="entry name" value="SCO1/SenC"/>
</dbReference>
<dbReference type="CDD" id="cd13170">
    <property type="entry name" value="RanBD_NUP50"/>
    <property type="match status" value="1"/>
</dbReference>
<feature type="binding site" evidence="10">
    <location>
        <position position="110"/>
    </location>
    <ligand>
        <name>Cu cation</name>
        <dbReference type="ChEBI" id="CHEBI:23378"/>
    </ligand>
</feature>
<feature type="compositionally biased region" description="Low complexity" evidence="12">
    <location>
        <begin position="442"/>
        <end position="454"/>
    </location>
</feature>
<evidence type="ECO:0000256" key="12">
    <source>
        <dbReference type="SAM" id="MobiDB-lite"/>
    </source>
</evidence>
<dbReference type="PROSITE" id="PS50196">
    <property type="entry name" value="RANBD1"/>
    <property type="match status" value="1"/>
</dbReference>
<evidence type="ECO:0000256" key="10">
    <source>
        <dbReference type="PIRSR" id="PIRSR603782-1"/>
    </source>
</evidence>
<protein>
    <submittedName>
        <fullName evidence="15">Uncharacterized protein</fullName>
    </submittedName>
</protein>
<evidence type="ECO:0000256" key="2">
    <source>
        <dbReference type="ARBA" id="ARBA00010996"/>
    </source>
</evidence>
<comment type="similarity">
    <text evidence="2">Belongs to the SCO1/2 family.</text>
</comment>
<dbReference type="SMART" id="SM00160">
    <property type="entry name" value="RanBD"/>
    <property type="match status" value="1"/>
</dbReference>
<keyword evidence="7" id="KW-0811">Translocation</keyword>
<dbReference type="GO" id="GO:0005739">
    <property type="term" value="C:mitochondrion"/>
    <property type="evidence" value="ECO:0007669"/>
    <property type="project" value="GOC"/>
</dbReference>
<dbReference type="FunFam" id="3.40.30.10:FF:000013">
    <property type="entry name" value="Blast:Protein SCO1 homolog, mitochondrial"/>
    <property type="match status" value="1"/>
</dbReference>
<evidence type="ECO:0000256" key="9">
    <source>
        <dbReference type="ARBA" id="ARBA00023242"/>
    </source>
</evidence>
<dbReference type="PROSITE" id="PS51352">
    <property type="entry name" value="THIOREDOXIN_2"/>
    <property type="match status" value="1"/>
</dbReference>
<dbReference type="GO" id="GO:0033617">
    <property type="term" value="P:mitochondrial respiratory chain complex IV assembly"/>
    <property type="evidence" value="ECO:0007669"/>
    <property type="project" value="TreeGrafter"/>
</dbReference>
<keyword evidence="10" id="KW-0479">Metal-binding</keyword>
<evidence type="ECO:0000256" key="8">
    <source>
        <dbReference type="ARBA" id="ARBA00023132"/>
    </source>
</evidence>
<proteinExistence type="inferred from homology"/>
<gene>
    <name evidence="15" type="ORF">N0F65_003837</name>
</gene>
<keyword evidence="5" id="KW-0653">Protein transport</keyword>
<evidence type="ECO:0000256" key="11">
    <source>
        <dbReference type="PIRSR" id="PIRSR603782-2"/>
    </source>
</evidence>
<dbReference type="SUPFAM" id="SSF50729">
    <property type="entry name" value="PH domain-like"/>
    <property type="match status" value="1"/>
</dbReference>
<dbReference type="SUPFAM" id="SSF52833">
    <property type="entry name" value="Thioredoxin-like"/>
    <property type="match status" value="1"/>
</dbReference>